<evidence type="ECO:0000313" key="1">
    <source>
        <dbReference type="EMBL" id="KAF7259991.1"/>
    </source>
</evidence>
<dbReference type="AlphaFoldDB" id="A0A8S9Z4A2"/>
<accession>A0A8S9Z4A2</accession>
<comment type="caution">
    <text evidence="1">The sequence shown here is derived from an EMBL/GenBank/DDBJ whole genome shotgun (WGS) entry which is preliminary data.</text>
</comment>
<keyword evidence="2" id="KW-1185">Reference proteome</keyword>
<proteinExistence type="predicted"/>
<organism evidence="1 2">
    <name type="scientific">Paragonimus skrjabini miyazakii</name>
    <dbReference type="NCBI Taxonomy" id="59628"/>
    <lineage>
        <taxon>Eukaryota</taxon>
        <taxon>Metazoa</taxon>
        <taxon>Spiralia</taxon>
        <taxon>Lophotrochozoa</taxon>
        <taxon>Platyhelminthes</taxon>
        <taxon>Trematoda</taxon>
        <taxon>Digenea</taxon>
        <taxon>Plagiorchiida</taxon>
        <taxon>Troglotremata</taxon>
        <taxon>Troglotrematidae</taxon>
        <taxon>Paragonimus</taxon>
    </lineage>
</organism>
<sequence>MYVTKRSCLESDELKNEKNANYKMKKDFQREKTENYCEDSSSLIGRTRNKKTASQQTKFIYSFTHRKQRDQCDK</sequence>
<reference evidence="1" key="1">
    <citation type="submission" date="2019-07" db="EMBL/GenBank/DDBJ databases">
        <title>Annotation for the trematode Paragonimus miyazaki's.</title>
        <authorList>
            <person name="Choi Y.-J."/>
        </authorList>
    </citation>
    <scope>NUCLEOTIDE SEQUENCE</scope>
    <source>
        <strain evidence="1">Japan</strain>
    </source>
</reference>
<dbReference type="EMBL" id="JTDE01000941">
    <property type="protein sequence ID" value="KAF7259991.1"/>
    <property type="molecule type" value="Genomic_DNA"/>
</dbReference>
<name>A0A8S9Z4A2_9TREM</name>
<dbReference type="Proteomes" id="UP000822476">
    <property type="component" value="Unassembled WGS sequence"/>
</dbReference>
<gene>
    <name evidence="1" type="ORF">EG68_02533</name>
</gene>
<evidence type="ECO:0000313" key="2">
    <source>
        <dbReference type="Proteomes" id="UP000822476"/>
    </source>
</evidence>
<protein>
    <submittedName>
        <fullName evidence="1">Uncharacterized protein</fullName>
    </submittedName>
</protein>